<keyword evidence="11" id="KW-1185">Reference proteome</keyword>
<dbReference type="Proteomes" id="UP001044222">
    <property type="component" value="Chromosome 16"/>
</dbReference>
<evidence type="ECO:0000256" key="5">
    <source>
        <dbReference type="ARBA" id="ARBA00022777"/>
    </source>
</evidence>
<dbReference type="GO" id="GO:0005794">
    <property type="term" value="C:Golgi apparatus"/>
    <property type="evidence" value="ECO:0007669"/>
    <property type="project" value="TreeGrafter"/>
</dbReference>
<keyword evidence="5" id="KW-0418">Kinase</keyword>
<proteinExistence type="predicted"/>
<gene>
    <name evidence="10" type="ORF">ANANG_G00280950</name>
</gene>
<dbReference type="InterPro" id="IPR011009">
    <property type="entry name" value="Kinase-like_dom_sf"/>
</dbReference>
<dbReference type="AlphaFoldDB" id="A0A9D3LMV5"/>
<dbReference type="PANTHER" id="PTHR45998">
    <property type="entry name" value="SERINE/THREONINE-PROTEIN KINASE 16"/>
    <property type="match status" value="1"/>
</dbReference>
<feature type="domain" description="Protein kinase" evidence="9">
    <location>
        <begin position="1"/>
        <end position="130"/>
    </location>
</feature>
<dbReference type="EC" id="2.7.11.1" evidence="1"/>
<accession>A0A9D3LMV5</accession>
<dbReference type="GO" id="GO:0005524">
    <property type="term" value="F:ATP binding"/>
    <property type="evidence" value="ECO:0007669"/>
    <property type="project" value="UniProtKB-KW"/>
</dbReference>
<comment type="catalytic activity">
    <reaction evidence="7">
        <text>L-threonyl-[protein] + ATP = O-phospho-L-threonyl-[protein] + ADP + H(+)</text>
        <dbReference type="Rhea" id="RHEA:46608"/>
        <dbReference type="Rhea" id="RHEA-COMP:11060"/>
        <dbReference type="Rhea" id="RHEA-COMP:11605"/>
        <dbReference type="ChEBI" id="CHEBI:15378"/>
        <dbReference type="ChEBI" id="CHEBI:30013"/>
        <dbReference type="ChEBI" id="CHEBI:30616"/>
        <dbReference type="ChEBI" id="CHEBI:61977"/>
        <dbReference type="ChEBI" id="CHEBI:456216"/>
        <dbReference type="EC" id="2.7.11.1"/>
    </reaction>
</comment>
<evidence type="ECO:0000256" key="8">
    <source>
        <dbReference type="ARBA" id="ARBA00048679"/>
    </source>
</evidence>
<evidence type="ECO:0000256" key="2">
    <source>
        <dbReference type="ARBA" id="ARBA00022527"/>
    </source>
</evidence>
<comment type="catalytic activity">
    <reaction evidence="8">
        <text>L-seryl-[protein] + ATP = O-phospho-L-seryl-[protein] + ADP + H(+)</text>
        <dbReference type="Rhea" id="RHEA:17989"/>
        <dbReference type="Rhea" id="RHEA-COMP:9863"/>
        <dbReference type="Rhea" id="RHEA-COMP:11604"/>
        <dbReference type="ChEBI" id="CHEBI:15378"/>
        <dbReference type="ChEBI" id="CHEBI:29999"/>
        <dbReference type="ChEBI" id="CHEBI:30616"/>
        <dbReference type="ChEBI" id="CHEBI:83421"/>
        <dbReference type="ChEBI" id="CHEBI:456216"/>
        <dbReference type="EC" id="2.7.11.1"/>
    </reaction>
</comment>
<evidence type="ECO:0000256" key="3">
    <source>
        <dbReference type="ARBA" id="ARBA00022679"/>
    </source>
</evidence>
<dbReference type="PROSITE" id="PS50011">
    <property type="entry name" value="PROTEIN_KINASE_DOM"/>
    <property type="match status" value="1"/>
</dbReference>
<protein>
    <recommendedName>
        <fullName evidence="1">non-specific serine/threonine protein kinase</fullName>
        <ecNumber evidence="1">2.7.11.1</ecNumber>
    </recommendedName>
</protein>
<name>A0A9D3LMV5_ANGAN</name>
<keyword evidence="4" id="KW-0547">Nucleotide-binding</keyword>
<evidence type="ECO:0000256" key="7">
    <source>
        <dbReference type="ARBA" id="ARBA00047899"/>
    </source>
</evidence>
<comment type="caution">
    <text evidence="10">The sequence shown here is derived from an EMBL/GenBank/DDBJ whole genome shotgun (WGS) entry which is preliminary data.</text>
</comment>
<keyword evidence="3" id="KW-0808">Transferase</keyword>
<evidence type="ECO:0000313" key="11">
    <source>
        <dbReference type="Proteomes" id="UP001044222"/>
    </source>
</evidence>
<keyword evidence="6" id="KW-0067">ATP-binding</keyword>
<evidence type="ECO:0000259" key="9">
    <source>
        <dbReference type="PROSITE" id="PS50011"/>
    </source>
</evidence>
<dbReference type="Gene3D" id="1.10.510.10">
    <property type="entry name" value="Transferase(Phosphotransferase) domain 1"/>
    <property type="match status" value="1"/>
</dbReference>
<dbReference type="EMBL" id="JAFIRN010000016">
    <property type="protein sequence ID" value="KAG5833912.1"/>
    <property type="molecule type" value="Genomic_DNA"/>
</dbReference>
<dbReference type="InterPro" id="IPR000719">
    <property type="entry name" value="Prot_kinase_dom"/>
</dbReference>
<reference evidence="10" key="1">
    <citation type="submission" date="2021-01" db="EMBL/GenBank/DDBJ databases">
        <title>A chromosome-scale assembly of European eel, Anguilla anguilla.</title>
        <authorList>
            <person name="Henkel C."/>
            <person name="Jong-Raadsen S.A."/>
            <person name="Dufour S."/>
            <person name="Weltzien F.-A."/>
            <person name="Palstra A.P."/>
            <person name="Pelster B."/>
            <person name="Spaink H.P."/>
            <person name="Van Den Thillart G.E."/>
            <person name="Jansen H."/>
            <person name="Zahm M."/>
            <person name="Klopp C."/>
            <person name="Cedric C."/>
            <person name="Louis A."/>
            <person name="Berthelot C."/>
            <person name="Parey E."/>
            <person name="Roest Crollius H."/>
            <person name="Montfort J."/>
            <person name="Robinson-Rechavi M."/>
            <person name="Bucao C."/>
            <person name="Bouchez O."/>
            <person name="Gislard M."/>
            <person name="Lluch J."/>
            <person name="Milhes M."/>
            <person name="Lampietro C."/>
            <person name="Lopez Roques C."/>
            <person name="Donnadieu C."/>
            <person name="Braasch I."/>
            <person name="Desvignes T."/>
            <person name="Postlethwait J."/>
            <person name="Bobe J."/>
            <person name="Guiguen Y."/>
            <person name="Dirks R."/>
        </authorList>
    </citation>
    <scope>NUCLEOTIDE SEQUENCE</scope>
    <source>
        <strain evidence="10">Tag_6206</strain>
        <tissue evidence="10">Liver</tissue>
    </source>
</reference>
<dbReference type="InterPro" id="IPR052239">
    <property type="entry name" value="Ser/Thr-specific_kinases"/>
</dbReference>
<keyword evidence="2" id="KW-0723">Serine/threonine-protein kinase</keyword>
<dbReference type="GO" id="GO:0004674">
    <property type="term" value="F:protein serine/threonine kinase activity"/>
    <property type="evidence" value="ECO:0007669"/>
    <property type="project" value="UniProtKB-KW"/>
</dbReference>
<evidence type="ECO:0000313" key="10">
    <source>
        <dbReference type="EMBL" id="KAG5833912.1"/>
    </source>
</evidence>
<dbReference type="PANTHER" id="PTHR45998:SF2">
    <property type="entry name" value="SERINE_THREONINE-PROTEIN KINASE 16"/>
    <property type="match status" value="1"/>
</dbReference>
<evidence type="ECO:0000256" key="6">
    <source>
        <dbReference type="ARBA" id="ARBA00022840"/>
    </source>
</evidence>
<dbReference type="Pfam" id="PF00069">
    <property type="entry name" value="Pkinase"/>
    <property type="match status" value="1"/>
</dbReference>
<evidence type="ECO:0000256" key="1">
    <source>
        <dbReference type="ARBA" id="ARBA00012513"/>
    </source>
</evidence>
<sequence length="140" mass="15549">MTVQVSRRVSLCRGTGQLVSSPFPLSVRCTISYRAPELFSVESHCIIDERTDIWSLGCVLYCMMMLEGPFDLVFQKGDSVALAVQNPVSIPQPCRYSQGLQTLLSSTMVSNPQERPDVSWVLDQVRHLQTLEPAASANMV</sequence>
<organism evidence="10 11">
    <name type="scientific">Anguilla anguilla</name>
    <name type="common">European freshwater eel</name>
    <name type="synonym">Muraena anguilla</name>
    <dbReference type="NCBI Taxonomy" id="7936"/>
    <lineage>
        <taxon>Eukaryota</taxon>
        <taxon>Metazoa</taxon>
        <taxon>Chordata</taxon>
        <taxon>Craniata</taxon>
        <taxon>Vertebrata</taxon>
        <taxon>Euteleostomi</taxon>
        <taxon>Actinopterygii</taxon>
        <taxon>Neopterygii</taxon>
        <taxon>Teleostei</taxon>
        <taxon>Anguilliformes</taxon>
        <taxon>Anguillidae</taxon>
        <taxon>Anguilla</taxon>
    </lineage>
</organism>
<evidence type="ECO:0000256" key="4">
    <source>
        <dbReference type="ARBA" id="ARBA00022741"/>
    </source>
</evidence>
<dbReference type="SUPFAM" id="SSF56112">
    <property type="entry name" value="Protein kinase-like (PK-like)"/>
    <property type="match status" value="1"/>
</dbReference>